<name>A0AAJ0GXZ0_9PEZI</name>
<dbReference type="Pfam" id="PF02317">
    <property type="entry name" value="Octopine_DH"/>
    <property type="match status" value="1"/>
</dbReference>
<evidence type="ECO:0000256" key="2">
    <source>
        <dbReference type="ARBA" id="ARBA00048683"/>
    </source>
</evidence>
<dbReference type="GO" id="GO:0046168">
    <property type="term" value="P:glycerol-3-phosphate catabolic process"/>
    <property type="evidence" value="ECO:0007669"/>
    <property type="project" value="InterPro"/>
</dbReference>
<evidence type="ECO:0000313" key="6">
    <source>
        <dbReference type="Proteomes" id="UP001273166"/>
    </source>
</evidence>
<accession>A0AAJ0GXZ0</accession>
<reference evidence="5" key="2">
    <citation type="submission" date="2023-06" db="EMBL/GenBank/DDBJ databases">
        <authorList>
            <consortium name="Lawrence Berkeley National Laboratory"/>
            <person name="Mondo S.J."/>
            <person name="Hensen N."/>
            <person name="Bonometti L."/>
            <person name="Westerberg I."/>
            <person name="Brannstrom I.O."/>
            <person name="Guillou S."/>
            <person name="Cros-Aarteil S."/>
            <person name="Calhoun S."/>
            <person name="Haridas S."/>
            <person name="Kuo A."/>
            <person name="Pangilinan J."/>
            <person name="Riley R."/>
            <person name="Labutti K."/>
            <person name="Andreopoulos B."/>
            <person name="Lipzen A."/>
            <person name="Chen C."/>
            <person name="Yanf M."/>
            <person name="Daum C."/>
            <person name="Ng V."/>
            <person name="Clum A."/>
            <person name="Steindorff A."/>
            <person name="Ohm R."/>
            <person name="Martin F."/>
            <person name="Silar P."/>
            <person name="Natvig D."/>
            <person name="Lalanne C."/>
            <person name="Gautier V."/>
            <person name="Ament-Velasquez S.L."/>
            <person name="Kruys A."/>
            <person name="Hutchinson M.I."/>
            <person name="Powell A.J."/>
            <person name="Barry K."/>
            <person name="Miller A.N."/>
            <person name="Grigoriev I.V."/>
            <person name="Debuchy R."/>
            <person name="Gladieux P."/>
            <person name="Thoren M.H."/>
            <person name="Johannesson H."/>
        </authorList>
    </citation>
    <scope>NUCLEOTIDE SEQUENCE</scope>
    <source>
        <strain evidence="5">CBS 333.67</strain>
    </source>
</reference>
<reference evidence="5" key="1">
    <citation type="journal article" date="2023" name="Mol. Phylogenet. Evol.">
        <title>Genome-scale phylogeny and comparative genomics of the fungal order Sordariales.</title>
        <authorList>
            <person name="Hensen N."/>
            <person name="Bonometti L."/>
            <person name="Westerberg I."/>
            <person name="Brannstrom I.O."/>
            <person name="Guillou S."/>
            <person name="Cros-Aarteil S."/>
            <person name="Calhoun S."/>
            <person name="Haridas S."/>
            <person name="Kuo A."/>
            <person name="Mondo S."/>
            <person name="Pangilinan J."/>
            <person name="Riley R."/>
            <person name="LaButti K."/>
            <person name="Andreopoulos B."/>
            <person name="Lipzen A."/>
            <person name="Chen C."/>
            <person name="Yan M."/>
            <person name="Daum C."/>
            <person name="Ng V."/>
            <person name="Clum A."/>
            <person name="Steindorff A."/>
            <person name="Ohm R.A."/>
            <person name="Martin F."/>
            <person name="Silar P."/>
            <person name="Natvig D.O."/>
            <person name="Lalanne C."/>
            <person name="Gautier V."/>
            <person name="Ament-Velasquez S.L."/>
            <person name="Kruys A."/>
            <person name="Hutchinson M.I."/>
            <person name="Powell A.J."/>
            <person name="Barry K."/>
            <person name="Miller A.N."/>
            <person name="Grigoriev I.V."/>
            <person name="Debuchy R."/>
            <person name="Gladieux P."/>
            <person name="Hiltunen Thoren M."/>
            <person name="Johannesson H."/>
        </authorList>
    </citation>
    <scope>NUCLEOTIDE SEQUENCE</scope>
    <source>
        <strain evidence="5">CBS 333.67</strain>
    </source>
</reference>
<dbReference type="PANTHER" id="PTHR38015">
    <property type="entry name" value="BLR6086 PROTEIN"/>
    <property type="match status" value="1"/>
</dbReference>
<dbReference type="InterPro" id="IPR008927">
    <property type="entry name" value="6-PGluconate_DH-like_C_sf"/>
</dbReference>
<comment type="caution">
    <text evidence="5">The sequence shown here is derived from an EMBL/GenBank/DDBJ whole genome shotgun (WGS) entry which is preliminary data.</text>
</comment>
<dbReference type="InterPro" id="IPR013328">
    <property type="entry name" value="6PGD_dom2"/>
</dbReference>
<dbReference type="InterPro" id="IPR011128">
    <property type="entry name" value="G3P_DH_NAD-dep_N"/>
</dbReference>
<evidence type="ECO:0000259" key="3">
    <source>
        <dbReference type="Pfam" id="PF01210"/>
    </source>
</evidence>
<dbReference type="GO" id="GO:0051287">
    <property type="term" value="F:NAD binding"/>
    <property type="evidence" value="ECO:0007669"/>
    <property type="project" value="InterPro"/>
</dbReference>
<feature type="domain" description="Opine dehydrogenase" evidence="4">
    <location>
        <begin position="199"/>
        <end position="356"/>
    </location>
</feature>
<dbReference type="EMBL" id="JAUDZG010000002">
    <property type="protein sequence ID" value="KAK3308172.1"/>
    <property type="molecule type" value="Genomic_DNA"/>
</dbReference>
<evidence type="ECO:0000259" key="4">
    <source>
        <dbReference type="Pfam" id="PF02317"/>
    </source>
</evidence>
<keyword evidence="1" id="KW-0560">Oxidoreductase</keyword>
<organism evidence="5 6">
    <name type="scientific">Chaetomium strumarium</name>
    <dbReference type="NCBI Taxonomy" id="1170767"/>
    <lineage>
        <taxon>Eukaryota</taxon>
        <taxon>Fungi</taxon>
        <taxon>Dikarya</taxon>
        <taxon>Ascomycota</taxon>
        <taxon>Pezizomycotina</taxon>
        <taxon>Sordariomycetes</taxon>
        <taxon>Sordariomycetidae</taxon>
        <taxon>Sordariales</taxon>
        <taxon>Chaetomiaceae</taxon>
        <taxon>Chaetomium</taxon>
    </lineage>
</organism>
<proteinExistence type="predicted"/>
<dbReference type="RefSeq" id="XP_062723952.1">
    <property type="nucleotide sequence ID" value="XM_062870889.1"/>
</dbReference>
<dbReference type="SUPFAM" id="SSF51735">
    <property type="entry name" value="NAD(P)-binding Rossmann-fold domains"/>
    <property type="match status" value="1"/>
</dbReference>
<dbReference type="Proteomes" id="UP001273166">
    <property type="component" value="Unassembled WGS sequence"/>
</dbReference>
<dbReference type="GeneID" id="87889718"/>
<dbReference type="InterPro" id="IPR003421">
    <property type="entry name" value="Opine_DH"/>
</dbReference>
<dbReference type="Pfam" id="PF01210">
    <property type="entry name" value="NAD_Gly3P_dh_N"/>
    <property type="match status" value="1"/>
</dbReference>
<dbReference type="InterPro" id="IPR036291">
    <property type="entry name" value="NAD(P)-bd_dom_sf"/>
</dbReference>
<dbReference type="PANTHER" id="PTHR38015:SF1">
    <property type="entry name" value="OPINE DEHYDROGENASE DOMAIN-CONTAINING PROTEIN"/>
    <property type="match status" value="1"/>
</dbReference>
<protein>
    <submittedName>
        <fullName evidence="5">6-phosphogluconate dehydrogenase</fullName>
    </submittedName>
</protein>
<dbReference type="AlphaFoldDB" id="A0AAJ0GXZ0"/>
<evidence type="ECO:0000256" key="1">
    <source>
        <dbReference type="ARBA" id="ARBA00023002"/>
    </source>
</evidence>
<dbReference type="InterPro" id="IPR051729">
    <property type="entry name" value="Opine/Lysopine_DH"/>
</dbReference>
<evidence type="ECO:0000313" key="5">
    <source>
        <dbReference type="EMBL" id="KAK3308172.1"/>
    </source>
</evidence>
<gene>
    <name evidence="5" type="ORF">B0T15DRAFT_572396</name>
</gene>
<dbReference type="SUPFAM" id="SSF48179">
    <property type="entry name" value="6-phosphogluconate dehydrogenase C-terminal domain-like"/>
    <property type="match status" value="1"/>
</dbReference>
<comment type="catalytic activity">
    <reaction evidence="2">
        <text>sn-glycerol 3-phosphate + NAD(+) = dihydroxyacetone phosphate + NADH + H(+)</text>
        <dbReference type="Rhea" id="RHEA:11092"/>
        <dbReference type="ChEBI" id="CHEBI:15378"/>
        <dbReference type="ChEBI" id="CHEBI:57540"/>
        <dbReference type="ChEBI" id="CHEBI:57597"/>
        <dbReference type="ChEBI" id="CHEBI:57642"/>
        <dbReference type="ChEBI" id="CHEBI:57945"/>
        <dbReference type="EC" id="1.1.1.8"/>
    </reaction>
</comment>
<keyword evidence="6" id="KW-1185">Reference proteome</keyword>
<feature type="domain" description="Glycerol-3-phosphate dehydrogenase NAD-dependent N-terminal" evidence="3">
    <location>
        <begin position="4"/>
        <end position="105"/>
    </location>
</feature>
<dbReference type="Gene3D" id="3.40.50.720">
    <property type="entry name" value="NAD(P)-binding Rossmann-like Domain"/>
    <property type="match status" value="1"/>
</dbReference>
<dbReference type="GO" id="GO:0141152">
    <property type="term" value="F:glycerol-3-phosphate dehydrogenase (NAD+) activity"/>
    <property type="evidence" value="ECO:0007669"/>
    <property type="project" value="UniProtKB-EC"/>
</dbReference>
<dbReference type="Gene3D" id="1.10.1040.10">
    <property type="entry name" value="N-(1-d-carboxylethyl)-l-norvaline Dehydrogenase, domain 2"/>
    <property type="match status" value="1"/>
</dbReference>
<sequence>MQPKVSIIGAGPAGFALAADLQRHGKRVLVYSHPTHLRHANGVREKGHLQANGVMECSTTLPVTSDMGEAVAFSRILILTVPSTGQETVLQELKKFALHRHTIVAVPGNLFSLVAAAELDAECILETNLSPYSCRMEEGGLLTVMGRKKRIFIAPLSHSQQQQRGQNQIQKSPNLGGAAAVTTVVYDKMRSLFPMELRWCSSVVEVCLCNVNGVFHPLMMLMNAGRIESQSTATTTSSTTGSGDNFLLYRDGLTRSVANAMLAVDRVRMRIGEAFGLRLPSAVQISNECYGQAFADFVDLARNSPPHNRLRAPSTLENRNLSEDVPDLLVTWCCLAEKLGIDASPIRAVIVLVGMATGVDYFAIGRNLQRLHLDDVSADELVARFSPGGAHGMMVDCGIPPEEGGKYMAVL</sequence>